<feature type="chain" id="PRO_5042985482" description="RxLR effector protein" evidence="2">
    <location>
        <begin position="20"/>
        <end position="99"/>
    </location>
</feature>
<keyword evidence="2" id="KW-0732">Signal</keyword>
<proteinExistence type="predicted"/>
<name>A0AAN8RJS0_9PEZI</name>
<dbReference type="Proteomes" id="UP001313282">
    <property type="component" value="Unassembled WGS sequence"/>
</dbReference>
<comment type="caution">
    <text evidence="3">The sequence shown here is derived from an EMBL/GenBank/DDBJ whole genome shotgun (WGS) entry which is preliminary data.</text>
</comment>
<protein>
    <recommendedName>
        <fullName evidence="5">RxLR effector protein</fullName>
    </recommendedName>
</protein>
<reference evidence="3 4" key="1">
    <citation type="submission" date="2019-10" db="EMBL/GenBank/DDBJ databases">
        <authorList>
            <person name="Palmer J.M."/>
        </authorList>
    </citation>
    <scope>NUCLEOTIDE SEQUENCE [LARGE SCALE GENOMIC DNA]</scope>
    <source>
        <strain evidence="3 4">TWF718</strain>
    </source>
</reference>
<accession>A0AAN8RJS0</accession>
<sequence length="99" mass="10141">MQISRLSLATLLFASLSTAISLEGAVGARDVVLAEAAGEAIQKRNLEARTPKKTKTGGGGEEEDDDDDDDDDENAGASIHLNMALITGASAVAVAALML</sequence>
<gene>
    <name evidence="3" type="ORF">TWF718_002461</name>
</gene>
<evidence type="ECO:0000256" key="1">
    <source>
        <dbReference type="SAM" id="MobiDB-lite"/>
    </source>
</evidence>
<keyword evidence="4" id="KW-1185">Reference proteome</keyword>
<organism evidence="3 4">
    <name type="scientific">Orbilia javanica</name>
    <dbReference type="NCBI Taxonomy" id="47235"/>
    <lineage>
        <taxon>Eukaryota</taxon>
        <taxon>Fungi</taxon>
        <taxon>Dikarya</taxon>
        <taxon>Ascomycota</taxon>
        <taxon>Pezizomycotina</taxon>
        <taxon>Orbiliomycetes</taxon>
        <taxon>Orbiliales</taxon>
        <taxon>Orbiliaceae</taxon>
        <taxon>Orbilia</taxon>
    </lineage>
</organism>
<feature type="compositionally biased region" description="Acidic residues" evidence="1">
    <location>
        <begin position="60"/>
        <end position="74"/>
    </location>
</feature>
<dbReference type="EMBL" id="JAVHNR010000010">
    <property type="protein sequence ID" value="KAK6331923.1"/>
    <property type="molecule type" value="Genomic_DNA"/>
</dbReference>
<feature type="region of interest" description="Disordered" evidence="1">
    <location>
        <begin position="43"/>
        <end position="75"/>
    </location>
</feature>
<evidence type="ECO:0008006" key="5">
    <source>
        <dbReference type="Google" id="ProtNLM"/>
    </source>
</evidence>
<feature type="signal peptide" evidence="2">
    <location>
        <begin position="1"/>
        <end position="19"/>
    </location>
</feature>
<dbReference type="AlphaFoldDB" id="A0AAN8RJS0"/>
<evidence type="ECO:0000313" key="4">
    <source>
        <dbReference type="Proteomes" id="UP001313282"/>
    </source>
</evidence>
<evidence type="ECO:0000313" key="3">
    <source>
        <dbReference type="EMBL" id="KAK6331923.1"/>
    </source>
</evidence>
<evidence type="ECO:0000256" key="2">
    <source>
        <dbReference type="SAM" id="SignalP"/>
    </source>
</evidence>